<evidence type="ECO:0000313" key="2">
    <source>
        <dbReference type="Proteomes" id="UP000324853"/>
    </source>
</evidence>
<dbReference type="AlphaFoldDB" id="A0A5S4VTM3"/>
<keyword evidence="2" id="KW-1185">Reference proteome</keyword>
<accession>A0A5S4VTM3</accession>
<sequence length="363" mass="41484">MNVTPLRLPDAASIEAVLAALDPASADADLIPALAAAFPGFEFGLAHVDDAYWRDTRTVIRPDGTRVGELRRWMSAELAKDSGEIRALWTRLKETDLEITEWRGTSAFVFAPTGPGVADYVQIALGREVEGRAGPIVNPDYRPWGEEELLDPGWPRRDPLPETDRLAGPVYRLLDRAGGAFIHVRSLLDRCGRVERDKREAKRPELERRVLREVEPHGTRDTPFLELVPDYFDVVPRELRFVRDWEDSSAKPQRVYAHWALDARDYIYKDEREVGFIPRPLRPPQERLLMTPETSVHLLMDRIEAVDREVGLPFGWFFLMTHGHWVEPDVGLAIAEGLKTQRVRLPDPDARVLLRWADRTYGF</sequence>
<reference evidence="1 2" key="1">
    <citation type="submission" date="2019-08" db="EMBL/GenBank/DDBJ databases">
        <title>Bradyrhizobium hipponensis sp. nov., a rhizobium isolated from a Lupinus angustifolius root nodule in Tunisia.</title>
        <authorList>
            <person name="Off K."/>
            <person name="Rejili M."/>
            <person name="Mars M."/>
            <person name="Brachmann A."/>
            <person name="Marin M."/>
        </authorList>
    </citation>
    <scope>NUCLEOTIDE SEQUENCE [LARGE SCALE GENOMIC DNA]</scope>
    <source>
        <strain evidence="1 2">CTAW11</strain>
    </source>
</reference>
<evidence type="ECO:0000313" key="1">
    <source>
        <dbReference type="EMBL" id="TYL70607.1"/>
    </source>
</evidence>
<dbReference type="OrthoDB" id="9076234at2"/>
<protein>
    <submittedName>
        <fullName evidence="1">Uncharacterized protein</fullName>
    </submittedName>
</protein>
<proteinExistence type="predicted"/>
<dbReference type="EMBL" id="VSSR01000130">
    <property type="protein sequence ID" value="TYL70607.1"/>
    <property type="molecule type" value="Genomic_DNA"/>
</dbReference>
<dbReference type="Proteomes" id="UP000324853">
    <property type="component" value="Unassembled WGS sequence"/>
</dbReference>
<name>A0A5S4VTM3_9BRAD</name>
<comment type="caution">
    <text evidence="1">The sequence shown here is derived from an EMBL/GenBank/DDBJ whole genome shotgun (WGS) entry which is preliminary data.</text>
</comment>
<organism evidence="1 2">
    <name type="scientific">Bradyrhizobium cytisi</name>
    <dbReference type="NCBI Taxonomy" id="515489"/>
    <lineage>
        <taxon>Bacteria</taxon>
        <taxon>Pseudomonadati</taxon>
        <taxon>Pseudomonadota</taxon>
        <taxon>Alphaproteobacteria</taxon>
        <taxon>Hyphomicrobiales</taxon>
        <taxon>Nitrobacteraceae</taxon>
        <taxon>Bradyrhizobium</taxon>
    </lineage>
</organism>
<gene>
    <name evidence="1" type="ORF">FXB38_41335</name>
</gene>
<dbReference type="RefSeq" id="WP_148756609.1">
    <property type="nucleotide sequence ID" value="NZ_VSSR01000130.1"/>
</dbReference>